<evidence type="ECO:0000259" key="1">
    <source>
        <dbReference type="PROSITE" id="PS50879"/>
    </source>
</evidence>
<proteinExistence type="predicted"/>
<dbReference type="RefSeq" id="XP_017973768.1">
    <property type="nucleotide sequence ID" value="XM_018118279.1"/>
</dbReference>
<dbReference type="GeneID" id="108661427"/>
<dbReference type="PANTHER" id="PTHR48475">
    <property type="entry name" value="RIBONUCLEASE H"/>
    <property type="match status" value="1"/>
</dbReference>
<dbReference type="InterPro" id="IPR036397">
    <property type="entry name" value="RNaseH_sf"/>
</dbReference>
<reference evidence="3" key="2">
    <citation type="submission" date="2025-08" db="UniProtKB">
        <authorList>
            <consortium name="RefSeq"/>
        </authorList>
    </citation>
    <scope>IDENTIFICATION</scope>
</reference>
<dbReference type="Gramene" id="Tc01v2_t026550.1">
    <property type="protein sequence ID" value="Tc01v2_p026550.1"/>
    <property type="gene ID" value="Tc01v2_g026550"/>
</dbReference>
<dbReference type="Pfam" id="PF13456">
    <property type="entry name" value="RVT_3"/>
    <property type="match status" value="1"/>
</dbReference>
<accession>A0AB32W6P9</accession>
<dbReference type="InterPro" id="IPR002156">
    <property type="entry name" value="RNaseH_domain"/>
</dbReference>
<dbReference type="KEGG" id="tcc:108661427"/>
<dbReference type="GO" id="GO:0004523">
    <property type="term" value="F:RNA-DNA hybrid ribonuclease activity"/>
    <property type="evidence" value="ECO:0007669"/>
    <property type="project" value="InterPro"/>
</dbReference>
<gene>
    <name evidence="3" type="primary">LOC108661427</name>
</gene>
<dbReference type="Proteomes" id="UP000694886">
    <property type="component" value="Chromosome 1"/>
</dbReference>
<dbReference type="SUPFAM" id="SSF53098">
    <property type="entry name" value="Ribonuclease H-like"/>
    <property type="match status" value="1"/>
</dbReference>
<dbReference type="AlphaFoldDB" id="A0AB32W6P9"/>
<dbReference type="Gene3D" id="3.30.420.10">
    <property type="entry name" value="Ribonuclease H-like superfamily/Ribonuclease H"/>
    <property type="match status" value="1"/>
</dbReference>
<protein>
    <submittedName>
        <fullName evidence="3">Uncharacterized protein LOC108661427</fullName>
    </submittedName>
</protein>
<name>A0AB32W6P9_THECC</name>
<dbReference type="PANTHER" id="PTHR48475:SF1">
    <property type="entry name" value="RNASE H TYPE-1 DOMAIN-CONTAINING PROTEIN"/>
    <property type="match status" value="1"/>
</dbReference>
<evidence type="ECO:0000313" key="3">
    <source>
        <dbReference type="RefSeq" id="XP_017973768.1"/>
    </source>
</evidence>
<feature type="domain" description="RNase H type-1" evidence="1">
    <location>
        <begin position="1"/>
        <end position="85"/>
    </location>
</feature>
<evidence type="ECO:0000313" key="2">
    <source>
        <dbReference type="Proteomes" id="UP000694886"/>
    </source>
</evidence>
<dbReference type="PROSITE" id="PS50879">
    <property type="entry name" value="RNASE_H_1"/>
    <property type="match status" value="1"/>
</dbReference>
<organism evidence="2 3">
    <name type="scientific">Theobroma cacao</name>
    <name type="common">Cacao</name>
    <name type="synonym">Cocoa</name>
    <dbReference type="NCBI Taxonomy" id="3641"/>
    <lineage>
        <taxon>Eukaryota</taxon>
        <taxon>Viridiplantae</taxon>
        <taxon>Streptophyta</taxon>
        <taxon>Embryophyta</taxon>
        <taxon>Tracheophyta</taxon>
        <taxon>Spermatophyta</taxon>
        <taxon>Magnoliopsida</taxon>
        <taxon>eudicotyledons</taxon>
        <taxon>Gunneridae</taxon>
        <taxon>Pentapetalae</taxon>
        <taxon>rosids</taxon>
        <taxon>malvids</taxon>
        <taxon>Malvales</taxon>
        <taxon>Malvaceae</taxon>
        <taxon>Byttnerioideae</taxon>
        <taxon>Theobroma</taxon>
    </lineage>
</organism>
<dbReference type="GO" id="GO:0003676">
    <property type="term" value="F:nucleic acid binding"/>
    <property type="evidence" value="ECO:0007669"/>
    <property type="project" value="InterPro"/>
</dbReference>
<reference evidence="2" key="1">
    <citation type="journal article" date="1997" name="Nucleic Acids Res.">
        <title>tRNAscan-SE: a program for improved detection of transfer RNA genes in genomic sequence.</title>
        <authorList>
            <person name="Lowe T.M."/>
            <person name="Eddy S.R."/>
        </authorList>
    </citation>
    <scope>NUCLEOTIDE SEQUENCE [LARGE SCALE GENOMIC DNA]</scope>
    <source>
        <strain evidence="2">r\B97-61/B2</strain>
    </source>
</reference>
<dbReference type="CDD" id="cd09279">
    <property type="entry name" value="RNase_HI_like"/>
    <property type="match status" value="1"/>
</dbReference>
<dbReference type="InterPro" id="IPR012337">
    <property type="entry name" value="RNaseH-like_sf"/>
</dbReference>
<sequence length="155" mass="17740">MAEYEALVMGLQAAIERKADAINVYGDSALVICQMRGEWETRDSKLVPYKKLVTELSKQFKEISFNHLPREENQIADALATLAAMFKIKEVANVRPFDLEVREVSAHCLNVEEEVDGRRSLFWCGLNPFLYSVCKRESKFGYVADKQVRPCVLVY</sequence>